<comment type="caution">
    <text evidence="1">The sequence shown here is derived from an EMBL/GenBank/DDBJ whole genome shotgun (WGS) entry which is preliminary data.</text>
</comment>
<dbReference type="Gene3D" id="3.40.50.300">
    <property type="entry name" value="P-loop containing nucleotide triphosphate hydrolases"/>
    <property type="match status" value="1"/>
</dbReference>
<accession>A0ABS1V8A7</accession>
<sequence>MTTPPSSHAEPEALPLDRPALAAALRARLARTEGPVTGSLLLCGPIDQSLPGGGLARAGLHEVLAAEPGAAAGFCAMLLARAGAGRGSLLWVADAMESWPPPPARFGLPAAELIVVLALRPEDALWAMEEGLRCPAIAGAVLVAGEIGPEAMRRLDQAAGTGGGVGLLLRPEAAGGEERLPLTLWRVGGDGGAGLGDPQWRLELLRCQGGRPGAWDAVWRPAAEQLDVLGAEPAPAPTRRRAR</sequence>
<keyword evidence="2" id="KW-1185">Reference proteome</keyword>
<dbReference type="InterPro" id="IPR027417">
    <property type="entry name" value="P-loop_NTPase"/>
</dbReference>
<dbReference type="RefSeq" id="WP_202827653.1">
    <property type="nucleotide sequence ID" value="NZ_JAEUXJ010000011.1"/>
</dbReference>
<organism evidence="1 2">
    <name type="scientific">Belnapia mucosa</name>
    <dbReference type="NCBI Taxonomy" id="2804532"/>
    <lineage>
        <taxon>Bacteria</taxon>
        <taxon>Pseudomonadati</taxon>
        <taxon>Pseudomonadota</taxon>
        <taxon>Alphaproteobacteria</taxon>
        <taxon>Acetobacterales</taxon>
        <taxon>Roseomonadaceae</taxon>
        <taxon>Belnapia</taxon>
    </lineage>
</organism>
<dbReference type="SUPFAM" id="SSF52540">
    <property type="entry name" value="P-loop containing nucleoside triphosphate hydrolases"/>
    <property type="match status" value="1"/>
</dbReference>
<dbReference type="Proteomes" id="UP000606490">
    <property type="component" value="Unassembled WGS sequence"/>
</dbReference>
<gene>
    <name evidence="1" type="ORF">JMJ55_21435</name>
</gene>
<protein>
    <recommendedName>
        <fullName evidence="3">Protein ImuA</fullName>
    </recommendedName>
</protein>
<reference evidence="1 2" key="1">
    <citation type="submission" date="2021-01" db="EMBL/GenBank/DDBJ databases">
        <title>Belnapia mucosa sp. nov. and Belnapia arida sp. nov., isolated from the Tabernas Desert (Almeria, Spain).</title>
        <authorList>
            <person name="Molina-Menor E."/>
            <person name="Vidal-Verdu A."/>
            <person name="Calonge A."/>
            <person name="Satari L."/>
            <person name="Pereto Magraner J."/>
            <person name="Porcar Miralles M."/>
        </authorList>
    </citation>
    <scope>NUCLEOTIDE SEQUENCE [LARGE SCALE GENOMIC DNA]</scope>
    <source>
        <strain evidence="1 2">T6</strain>
    </source>
</reference>
<proteinExistence type="predicted"/>
<evidence type="ECO:0000313" key="1">
    <source>
        <dbReference type="EMBL" id="MBL6457903.1"/>
    </source>
</evidence>
<evidence type="ECO:0000313" key="2">
    <source>
        <dbReference type="Proteomes" id="UP000606490"/>
    </source>
</evidence>
<dbReference type="EMBL" id="JAEUXJ010000011">
    <property type="protein sequence ID" value="MBL6457903.1"/>
    <property type="molecule type" value="Genomic_DNA"/>
</dbReference>
<name>A0ABS1V8A7_9PROT</name>
<evidence type="ECO:0008006" key="3">
    <source>
        <dbReference type="Google" id="ProtNLM"/>
    </source>
</evidence>